<dbReference type="Proteomes" id="UP000265515">
    <property type="component" value="Unassembled WGS sequence"/>
</dbReference>
<keyword evidence="3 6" id="KW-0347">Helicase</keyword>
<evidence type="ECO:0000313" key="10">
    <source>
        <dbReference type="EMBL" id="GBG72231.1"/>
    </source>
</evidence>
<evidence type="ECO:0000259" key="9">
    <source>
        <dbReference type="PROSITE" id="PS51195"/>
    </source>
</evidence>
<evidence type="ECO:0000313" key="11">
    <source>
        <dbReference type="Proteomes" id="UP000265515"/>
    </source>
</evidence>
<feature type="region of interest" description="Disordered" evidence="7">
    <location>
        <begin position="630"/>
        <end position="744"/>
    </location>
</feature>
<dbReference type="GO" id="GO:0005524">
    <property type="term" value="F:ATP binding"/>
    <property type="evidence" value="ECO:0007669"/>
    <property type="project" value="UniProtKB-UniRule"/>
</dbReference>
<reference evidence="10 11" key="1">
    <citation type="journal article" date="2018" name="Cell">
        <title>The Chara Genome: Secondary Complexity and Implications for Plant Terrestrialization.</title>
        <authorList>
            <person name="Nishiyama T."/>
            <person name="Sakayama H."/>
            <person name="Vries J.D."/>
            <person name="Buschmann H."/>
            <person name="Saint-Marcoux D."/>
            <person name="Ullrich K.K."/>
            <person name="Haas F.B."/>
            <person name="Vanderstraeten L."/>
            <person name="Becker D."/>
            <person name="Lang D."/>
            <person name="Vosolsobe S."/>
            <person name="Rombauts S."/>
            <person name="Wilhelmsson P.K.I."/>
            <person name="Janitza P."/>
            <person name="Kern R."/>
            <person name="Heyl A."/>
            <person name="Rumpler F."/>
            <person name="Villalobos L.I.A.C."/>
            <person name="Clay J.M."/>
            <person name="Skokan R."/>
            <person name="Toyoda A."/>
            <person name="Suzuki Y."/>
            <person name="Kagoshima H."/>
            <person name="Schijlen E."/>
            <person name="Tajeshwar N."/>
            <person name="Catarino B."/>
            <person name="Hetherington A.J."/>
            <person name="Saltykova A."/>
            <person name="Bonnot C."/>
            <person name="Breuninger H."/>
            <person name="Symeonidi A."/>
            <person name="Radhakrishnan G.V."/>
            <person name="Van Nieuwerburgh F."/>
            <person name="Deforce D."/>
            <person name="Chang C."/>
            <person name="Karol K.G."/>
            <person name="Hedrich R."/>
            <person name="Ulvskov P."/>
            <person name="Glockner G."/>
            <person name="Delwiche C.F."/>
            <person name="Petrasek J."/>
            <person name="Van de Peer Y."/>
            <person name="Friml J."/>
            <person name="Beilby M."/>
            <person name="Dolan L."/>
            <person name="Kohara Y."/>
            <person name="Sugano S."/>
            <person name="Fujiyama A."/>
            <person name="Delaux P.-M."/>
            <person name="Quint M."/>
            <person name="TheiBen G."/>
            <person name="Hagemann M."/>
            <person name="Harholt J."/>
            <person name="Dunand C."/>
            <person name="Zachgo S."/>
            <person name="Langdale J."/>
            <person name="Maumus F."/>
            <person name="Straeten D.V.D."/>
            <person name="Gould S.B."/>
            <person name="Rensing S.A."/>
        </authorList>
    </citation>
    <scope>NUCLEOTIDE SEQUENCE [LARGE SCALE GENOMIC DNA]</scope>
    <source>
        <strain evidence="10 11">S276</strain>
    </source>
</reference>
<feature type="compositionally biased region" description="Basic and acidic residues" evidence="7">
    <location>
        <begin position="340"/>
        <end position="354"/>
    </location>
</feature>
<comment type="domain">
    <text evidence="6">The Q motif is unique to and characteristic of the DEAD box family of RNA helicases and controls ATP binding and hydrolysis.</text>
</comment>
<dbReference type="InterPro" id="IPR000629">
    <property type="entry name" value="RNA-helicase_DEAD-box_CS"/>
</dbReference>
<keyword evidence="6" id="KW-0694">RNA-binding</keyword>
<feature type="compositionally biased region" description="Basic and acidic residues" evidence="7">
    <location>
        <begin position="671"/>
        <end position="692"/>
    </location>
</feature>
<proteinExistence type="inferred from homology"/>
<dbReference type="InterPro" id="IPR014001">
    <property type="entry name" value="Helicase_ATP-bd"/>
</dbReference>
<dbReference type="PROSITE" id="PS00039">
    <property type="entry name" value="DEAD_ATP_HELICASE"/>
    <property type="match status" value="1"/>
</dbReference>
<evidence type="ECO:0000256" key="3">
    <source>
        <dbReference type="ARBA" id="ARBA00022806"/>
    </source>
</evidence>
<dbReference type="AlphaFoldDB" id="A0A388KQ86"/>
<gene>
    <name evidence="10" type="ORF">CBR_g11163</name>
</gene>
<feature type="compositionally biased region" description="Basic and acidic residues" evidence="7">
    <location>
        <begin position="214"/>
        <end position="234"/>
    </location>
</feature>
<keyword evidence="11" id="KW-1185">Reference proteome</keyword>
<feature type="domain" description="Helicase ATP-binding" evidence="8">
    <location>
        <begin position="418"/>
        <end position="645"/>
    </location>
</feature>
<dbReference type="GO" id="GO:0003723">
    <property type="term" value="F:RNA binding"/>
    <property type="evidence" value="ECO:0007669"/>
    <property type="project" value="UniProtKB-UniRule"/>
</dbReference>
<comment type="similarity">
    <text evidence="6">Belongs to the DEAD box helicase family.</text>
</comment>
<feature type="region of interest" description="Disordered" evidence="7">
    <location>
        <begin position="100"/>
        <end position="380"/>
    </location>
</feature>
<feature type="region of interest" description="Disordered" evidence="7">
    <location>
        <begin position="956"/>
        <end position="996"/>
    </location>
</feature>
<feature type="region of interest" description="Disordered" evidence="7">
    <location>
        <begin position="460"/>
        <end position="495"/>
    </location>
</feature>
<evidence type="ECO:0000256" key="2">
    <source>
        <dbReference type="ARBA" id="ARBA00022801"/>
    </source>
</evidence>
<dbReference type="EMBL" id="BFEA01000161">
    <property type="protein sequence ID" value="GBG72231.1"/>
    <property type="molecule type" value="Genomic_DNA"/>
</dbReference>
<dbReference type="InterPro" id="IPR011545">
    <property type="entry name" value="DEAD/DEAH_box_helicase_dom"/>
</dbReference>
<dbReference type="Gramene" id="GBG72231">
    <property type="protein sequence ID" value="GBG72231"/>
    <property type="gene ID" value="CBR_g11163"/>
</dbReference>
<dbReference type="OrthoDB" id="4310724at2759"/>
<feature type="compositionally biased region" description="Basic and acidic residues" evidence="7">
    <location>
        <begin position="630"/>
        <end position="649"/>
    </location>
</feature>
<dbReference type="PANTHER" id="PTHR24031">
    <property type="entry name" value="RNA HELICASE"/>
    <property type="match status" value="1"/>
</dbReference>
<dbReference type="EC" id="3.6.4.13" evidence="6"/>
<dbReference type="InterPro" id="IPR027417">
    <property type="entry name" value="P-loop_NTPase"/>
</dbReference>
<feature type="compositionally biased region" description="Basic and acidic residues" evidence="7">
    <location>
        <begin position="311"/>
        <end position="330"/>
    </location>
</feature>
<feature type="compositionally biased region" description="Low complexity" evidence="7">
    <location>
        <begin position="983"/>
        <end position="996"/>
    </location>
</feature>
<evidence type="ECO:0000256" key="7">
    <source>
        <dbReference type="SAM" id="MobiDB-lite"/>
    </source>
</evidence>
<dbReference type="GO" id="GO:0016787">
    <property type="term" value="F:hydrolase activity"/>
    <property type="evidence" value="ECO:0007669"/>
    <property type="project" value="UniProtKB-KW"/>
</dbReference>
<feature type="compositionally biased region" description="Basic and acidic residues" evidence="7">
    <location>
        <begin position="968"/>
        <end position="979"/>
    </location>
</feature>
<feature type="compositionally biased region" description="Acidic residues" evidence="7">
    <location>
        <begin position="464"/>
        <end position="476"/>
    </location>
</feature>
<feature type="compositionally biased region" description="Acidic residues" evidence="7">
    <location>
        <begin position="660"/>
        <end position="670"/>
    </location>
</feature>
<dbReference type="GO" id="GO:0003724">
    <property type="term" value="F:RNA helicase activity"/>
    <property type="evidence" value="ECO:0007669"/>
    <property type="project" value="UniProtKB-EC"/>
</dbReference>
<evidence type="ECO:0000256" key="1">
    <source>
        <dbReference type="ARBA" id="ARBA00022741"/>
    </source>
</evidence>
<sequence>MNLFPENPVIVMAHGIRHTLPSRDDGFLSLEELTAPVTASGAFSNTLFEDVPEASPDEVIAARCGLKPKERSKKCKPTGERDVAASLECAERAENCEREKLGEASGKEQGARGEEVERKKNKDRSARRKLRNDKEEKTPKAIERQRRKNLRKRERRRKEMIKSKMRGAAAEGTVPIGEGEAADNKQKLARSKHENREAGGLTKVKKSRVVGLTRVEEMGQMKLHSGEEEKEAKKTTIKKRKKQKTDAEATPGVTSCDDDGHSTEAGNLEKGGVDVMGKPTERQKGGDDMIAKKPAADGVGKGRQHGKKKGKGDPGHDDMIAKPAADDVGKGRHHGKKKGKGDPGHDDTIAKKPAADGVGKGRQHGKKKGKGDPGHGCPKREEVDVTAWTKYQLHPTILRAISKLGFKTPTPIQERCIPAALLQGKDVIGAAETGSGKTLAFGIPIIQRLIDQDAKVKQKRGESCEEEKEEEEEEEEAQVKQKDGTTGNGPGGNPCGTRTAAGSTCNGSLKALILTPTRELALQVCDHISAISQFTSIRVVPIVGGMATQKQQRLLSKRPAIVIATPGRLWELMSLGETHLIQLDHLSFFVLDEADRMVQRGHFQELQSIIDLLPKRPALYGRGKRLSKKDLKERKEAAKQMKLAAKEDVVSDAGSSGESSQEEDREEDEQDKSGGDGGDRTVGGEEMGDVKSKAIRLPTRDDEDNAGSGKGVEVVTDEEEDEHGLSEDNADDQGSDEGNGNGEEDVMEEGKEFAVMHGDRLDDEDDRQPVANAQKRQTMVFSATLTLPAAMKKLSWKGTRAAAAQGNSVSTLVRRAGISRKSAVIDLTSEMVVARNLQEGMIECVDTDKDTVLYYLLRMHPVRTLIFCTAISAVRRVSALLKILELPIWPLHAQMQQQQRLKPTGLPSFPIKQSYMPGVQARISLALKIDAISHKSSQEKAQKTWMERNAKAMDIVLESDGNSSDGNDGGRRSPNEKLKPSKKSSLQLKALQKVRV</sequence>
<dbReference type="SMART" id="SM00487">
    <property type="entry name" value="DEXDc"/>
    <property type="match status" value="1"/>
</dbReference>
<feature type="compositionally biased region" description="Basic residues" evidence="7">
    <location>
        <begin position="145"/>
        <end position="165"/>
    </location>
</feature>
<feature type="domain" description="DEAD-box RNA helicase Q" evidence="9">
    <location>
        <begin position="386"/>
        <end position="414"/>
    </location>
</feature>
<feature type="compositionally biased region" description="Basic and acidic residues" evidence="7">
    <location>
        <begin position="100"/>
        <end position="124"/>
    </location>
</feature>
<protein>
    <recommendedName>
        <fullName evidence="6">ATP-dependent RNA helicase</fullName>
        <ecNumber evidence="6">3.6.4.13</ecNumber>
    </recommendedName>
</protein>
<organism evidence="10 11">
    <name type="scientific">Chara braunii</name>
    <name type="common">Braun's stonewort</name>
    <dbReference type="NCBI Taxonomy" id="69332"/>
    <lineage>
        <taxon>Eukaryota</taxon>
        <taxon>Viridiplantae</taxon>
        <taxon>Streptophyta</taxon>
        <taxon>Charophyceae</taxon>
        <taxon>Charales</taxon>
        <taxon>Characeae</taxon>
        <taxon>Chara</taxon>
    </lineage>
</organism>
<keyword evidence="1 6" id="KW-0547">Nucleotide-binding</keyword>
<keyword evidence="2 6" id="KW-0378">Hydrolase</keyword>
<evidence type="ECO:0000256" key="5">
    <source>
        <dbReference type="PROSITE-ProRule" id="PRU00552"/>
    </source>
</evidence>
<dbReference type="SUPFAM" id="SSF52540">
    <property type="entry name" value="P-loop containing nucleoside triphosphate hydrolases"/>
    <property type="match status" value="2"/>
</dbReference>
<dbReference type="Gene3D" id="3.40.50.300">
    <property type="entry name" value="P-loop containing nucleotide triphosphate hydrolases"/>
    <property type="match status" value="2"/>
</dbReference>
<feature type="compositionally biased region" description="Acidic residues" evidence="7">
    <location>
        <begin position="715"/>
        <end position="735"/>
    </location>
</feature>
<name>A0A388KQ86_CHABU</name>
<evidence type="ECO:0000259" key="8">
    <source>
        <dbReference type="PROSITE" id="PS51192"/>
    </source>
</evidence>
<feature type="compositionally biased region" description="Basic and acidic residues" evidence="7">
    <location>
        <begin position="370"/>
        <end position="380"/>
    </location>
</feature>
<dbReference type="Pfam" id="PF00270">
    <property type="entry name" value="DEAD"/>
    <property type="match status" value="1"/>
</dbReference>
<dbReference type="InterPro" id="IPR014014">
    <property type="entry name" value="RNA_helicase_DEAD_Q_motif"/>
</dbReference>
<feature type="compositionally biased region" description="Basic and acidic residues" evidence="7">
    <location>
        <begin position="132"/>
        <end position="144"/>
    </location>
</feature>
<evidence type="ECO:0000256" key="4">
    <source>
        <dbReference type="ARBA" id="ARBA00022840"/>
    </source>
</evidence>
<evidence type="ECO:0000256" key="6">
    <source>
        <dbReference type="RuleBase" id="RU365068"/>
    </source>
</evidence>
<keyword evidence="4 6" id="KW-0067">ATP-binding</keyword>
<dbReference type="PROSITE" id="PS51195">
    <property type="entry name" value="Q_MOTIF"/>
    <property type="match status" value="1"/>
</dbReference>
<dbReference type="PROSITE" id="PS51192">
    <property type="entry name" value="HELICASE_ATP_BIND_1"/>
    <property type="match status" value="1"/>
</dbReference>
<dbReference type="CDD" id="cd17946">
    <property type="entry name" value="DEADc_DDX24"/>
    <property type="match status" value="1"/>
</dbReference>
<comment type="catalytic activity">
    <reaction evidence="6">
        <text>ATP + H2O = ADP + phosphate + H(+)</text>
        <dbReference type="Rhea" id="RHEA:13065"/>
        <dbReference type="ChEBI" id="CHEBI:15377"/>
        <dbReference type="ChEBI" id="CHEBI:15378"/>
        <dbReference type="ChEBI" id="CHEBI:30616"/>
        <dbReference type="ChEBI" id="CHEBI:43474"/>
        <dbReference type="ChEBI" id="CHEBI:456216"/>
        <dbReference type="EC" id="3.6.4.13"/>
    </reaction>
</comment>
<feature type="compositionally biased region" description="Basic and acidic residues" evidence="7">
    <location>
        <begin position="279"/>
        <end position="295"/>
    </location>
</feature>
<comment type="function">
    <text evidence="6">RNA helicase.</text>
</comment>
<accession>A0A388KQ86</accession>
<dbReference type="STRING" id="69332.A0A388KQ86"/>
<comment type="caution">
    <text evidence="10">The sequence shown here is derived from an EMBL/GenBank/DDBJ whole genome shotgun (WGS) entry which is preliminary data.</text>
</comment>
<feature type="short sequence motif" description="Q motif" evidence="5">
    <location>
        <begin position="386"/>
        <end position="414"/>
    </location>
</feature>
<feature type="compositionally biased region" description="Basic and acidic residues" evidence="7">
    <location>
        <begin position="182"/>
        <end position="197"/>
    </location>
</feature>